<keyword evidence="10" id="KW-1185">Reference proteome</keyword>
<comment type="caution">
    <text evidence="9">The sequence shown here is derived from an EMBL/GenBank/DDBJ whole genome shotgun (WGS) entry which is preliminary data.</text>
</comment>
<proteinExistence type="inferred from homology"/>
<keyword evidence="4 7" id="KW-0418">Kinase</keyword>
<evidence type="ECO:0000313" key="10">
    <source>
        <dbReference type="Proteomes" id="UP001299970"/>
    </source>
</evidence>
<dbReference type="InterPro" id="IPR024165">
    <property type="entry name" value="Kan/Strep_kinase"/>
</dbReference>
<organism evidence="9 10">
    <name type="scientific">Pseudonocardia alaniniphila</name>
    <dbReference type="NCBI Taxonomy" id="75291"/>
    <lineage>
        <taxon>Bacteria</taxon>
        <taxon>Bacillati</taxon>
        <taxon>Actinomycetota</taxon>
        <taxon>Actinomycetes</taxon>
        <taxon>Pseudonocardiales</taxon>
        <taxon>Pseudonocardiaceae</taxon>
        <taxon>Pseudonocardia</taxon>
    </lineage>
</organism>
<dbReference type="Gene3D" id="3.90.1200.10">
    <property type="match status" value="1"/>
</dbReference>
<dbReference type="PANTHER" id="PTHR21310">
    <property type="entry name" value="AMINOGLYCOSIDE PHOSPHOTRANSFERASE-RELATED-RELATED"/>
    <property type="match status" value="1"/>
</dbReference>
<dbReference type="Proteomes" id="UP001299970">
    <property type="component" value="Unassembled WGS sequence"/>
</dbReference>
<keyword evidence="6 7" id="KW-0046">Antibiotic resistance</keyword>
<comment type="similarity">
    <text evidence="1 7">Belongs to the aminoglycoside phosphotransferase family.</text>
</comment>
<keyword evidence="3 7" id="KW-0547">Nucleotide-binding</keyword>
<evidence type="ECO:0000256" key="7">
    <source>
        <dbReference type="PIRNR" id="PIRNR000706"/>
    </source>
</evidence>
<dbReference type="Pfam" id="PF01636">
    <property type="entry name" value="APH"/>
    <property type="match status" value="1"/>
</dbReference>
<dbReference type="PIRSF" id="PIRSF000706">
    <property type="entry name" value="Kanamycin_kin"/>
    <property type="match status" value="1"/>
</dbReference>
<feature type="domain" description="Aminoglycoside phosphotransferase" evidence="8">
    <location>
        <begin position="24"/>
        <end position="263"/>
    </location>
</feature>
<accession>A0ABS9T8N3</accession>
<gene>
    <name evidence="9" type="ORF">MMF94_04040</name>
</gene>
<protein>
    <submittedName>
        <fullName evidence="9">APH(3'') family aminoglycoside O-phosphotransferase</fullName>
    </submittedName>
</protein>
<evidence type="ECO:0000259" key="8">
    <source>
        <dbReference type="Pfam" id="PF01636"/>
    </source>
</evidence>
<evidence type="ECO:0000256" key="6">
    <source>
        <dbReference type="ARBA" id="ARBA00023251"/>
    </source>
</evidence>
<evidence type="ECO:0000256" key="2">
    <source>
        <dbReference type="ARBA" id="ARBA00022679"/>
    </source>
</evidence>
<sequence length="272" mass="30281">MRQPSSLLDLLPREVRGSGAWIAVTTGESNAEVFRREDGWAYAKCIGPGGIDALDAECRRIEWLSGTGIPGPDVGHWSASDRGACLVTTAVPGVPASRVSAVELRRAWPSITDMLRRLHALPAPDCPFDRSLARTFRLAEDVVGRGAVNADFLPHEHRHTPPSELLAELRPQLERRLLQETHDRVVCHGDACLPNLMLDPRTAECTGLIDLGRLGTADRYADIALLLASSRETWRDEDEAGCADDEFFRSYDIETVDRERLRFYLDLDPLTW</sequence>
<dbReference type="InterPro" id="IPR002575">
    <property type="entry name" value="Aminoglycoside_PTrfase"/>
</dbReference>
<evidence type="ECO:0000313" key="9">
    <source>
        <dbReference type="EMBL" id="MCH6164846.1"/>
    </source>
</evidence>
<dbReference type="CDD" id="cd05150">
    <property type="entry name" value="APH"/>
    <property type="match status" value="1"/>
</dbReference>
<evidence type="ECO:0000256" key="4">
    <source>
        <dbReference type="ARBA" id="ARBA00022777"/>
    </source>
</evidence>
<dbReference type="Gene3D" id="3.30.200.20">
    <property type="entry name" value="Phosphorylase Kinase, domain 1"/>
    <property type="match status" value="1"/>
</dbReference>
<dbReference type="InterPro" id="IPR051678">
    <property type="entry name" value="AGP_Transferase"/>
</dbReference>
<evidence type="ECO:0000256" key="3">
    <source>
        <dbReference type="ARBA" id="ARBA00022741"/>
    </source>
</evidence>
<dbReference type="SUPFAM" id="SSF56112">
    <property type="entry name" value="Protein kinase-like (PK-like)"/>
    <property type="match status" value="1"/>
</dbReference>
<keyword evidence="2 7" id="KW-0808">Transferase</keyword>
<dbReference type="PANTHER" id="PTHR21310:SF41">
    <property type="entry name" value="3'-PHOSPHOTRANSFERASE, PUTATIVE-RELATED"/>
    <property type="match status" value="1"/>
</dbReference>
<keyword evidence="5 7" id="KW-0067">ATP-binding</keyword>
<evidence type="ECO:0000256" key="1">
    <source>
        <dbReference type="ARBA" id="ARBA00006219"/>
    </source>
</evidence>
<dbReference type="RefSeq" id="WP_241034868.1">
    <property type="nucleotide sequence ID" value="NZ_BAAAJF010000009.1"/>
</dbReference>
<reference evidence="9 10" key="1">
    <citation type="submission" date="2022-03" db="EMBL/GenBank/DDBJ databases">
        <title>Pseudonocardia alaer sp. nov., a novel actinomycete isolated from reed forest soil.</title>
        <authorList>
            <person name="Wang L."/>
        </authorList>
    </citation>
    <scope>NUCLEOTIDE SEQUENCE [LARGE SCALE GENOMIC DNA]</scope>
    <source>
        <strain evidence="9 10">Y-16303</strain>
    </source>
</reference>
<dbReference type="EMBL" id="JAKXMK010000003">
    <property type="protein sequence ID" value="MCH6164846.1"/>
    <property type="molecule type" value="Genomic_DNA"/>
</dbReference>
<name>A0ABS9T8N3_9PSEU</name>
<dbReference type="InterPro" id="IPR011009">
    <property type="entry name" value="Kinase-like_dom_sf"/>
</dbReference>
<dbReference type="NCBIfam" id="NF032896">
    <property type="entry name" value="APH_3pp"/>
    <property type="match status" value="1"/>
</dbReference>
<evidence type="ECO:0000256" key="5">
    <source>
        <dbReference type="ARBA" id="ARBA00022840"/>
    </source>
</evidence>